<keyword evidence="5" id="KW-1185">Reference proteome</keyword>
<evidence type="ECO:0000259" key="2">
    <source>
        <dbReference type="Pfam" id="PF00675"/>
    </source>
</evidence>
<proteinExistence type="inferred from homology"/>
<dbReference type="InterPro" id="IPR007863">
    <property type="entry name" value="Peptidase_M16_C"/>
</dbReference>
<dbReference type="SUPFAM" id="SSF63411">
    <property type="entry name" value="LuxS/MPP-like metallohydrolase"/>
    <property type="match status" value="3"/>
</dbReference>
<evidence type="ECO:0000313" key="4">
    <source>
        <dbReference type="EMBL" id="PRW62037.1"/>
    </source>
</evidence>
<dbReference type="Pfam" id="PF00675">
    <property type="entry name" value="Peptidase_M16"/>
    <property type="match status" value="1"/>
</dbReference>
<feature type="domain" description="Peptidase M16 N-terminal" evidence="2">
    <location>
        <begin position="20"/>
        <end position="141"/>
    </location>
</feature>
<reference evidence="4 5" key="1">
    <citation type="submission" date="2018-03" db="EMBL/GenBank/DDBJ databases">
        <title>Actinopolyspora mortivallis from Sahara, screening for active biomolecules.</title>
        <authorList>
            <person name="Selama O."/>
            <person name="Wellington E.M.H."/>
            <person name="Hacene H."/>
        </authorList>
    </citation>
    <scope>NUCLEOTIDE SEQUENCE [LARGE SCALE GENOMIC DNA]</scope>
    <source>
        <strain evidence="4 5">M5A</strain>
    </source>
</reference>
<evidence type="ECO:0000313" key="5">
    <source>
        <dbReference type="Proteomes" id="UP000239352"/>
    </source>
</evidence>
<dbReference type="GO" id="GO:0046872">
    <property type="term" value="F:metal ion binding"/>
    <property type="evidence" value="ECO:0007669"/>
    <property type="project" value="InterPro"/>
</dbReference>
<name>A0A2T0GSG8_ACTMO</name>
<comment type="caution">
    <text evidence="4">The sequence shown here is derived from an EMBL/GenBank/DDBJ whole genome shotgun (WGS) entry which is preliminary data.</text>
</comment>
<dbReference type="Proteomes" id="UP000239352">
    <property type="component" value="Unassembled WGS sequence"/>
</dbReference>
<accession>A0A2T0GSG8</accession>
<dbReference type="Gene3D" id="3.30.830.10">
    <property type="entry name" value="Metalloenzyme, LuxS/M16 peptidase-like"/>
    <property type="match status" value="3"/>
</dbReference>
<gene>
    <name evidence="4" type="ORF">CEP50_17500</name>
</gene>
<comment type="similarity">
    <text evidence="1">Belongs to the peptidase M16 family.</text>
</comment>
<dbReference type="EMBL" id="PVSR01000044">
    <property type="protein sequence ID" value="PRW62037.1"/>
    <property type="molecule type" value="Genomic_DNA"/>
</dbReference>
<feature type="domain" description="Peptidase M16 C-terminal" evidence="3">
    <location>
        <begin position="636"/>
        <end position="787"/>
    </location>
</feature>
<dbReference type="AlphaFoldDB" id="A0A2T0GSG8"/>
<protein>
    <recommendedName>
        <fullName evidence="6">Peptidase M16</fullName>
    </recommendedName>
</protein>
<dbReference type="RefSeq" id="WP_106115023.1">
    <property type="nucleotide sequence ID" value="NZ_PVSR01000044.1"/>
</dbReference>
<feature type="domain" description="Peptidase M16 C-terminal" evidence="3">
    <location>
        <begin position="177"/>
        <end position="280"/>
    </location>
</feature>
<sequence>MAQTRKESGLRRETLSNGLRVLLEALPGAPRASVSVHYGVGFRAEEPGWQGFAHLFEHLMFRGSANLPNGRFYDHVHRFGGYANGTTHQDYTDYYQTVPLGALEQALFAEADRMRAPTFTEENLAEQLEGIEREIDEAVTRRSYGGFPWPLLPAAMYRTFVNAHDGYGDLSRLRRSTVDDCAEFFETHYSPSNAVLTVVGDIEPSRVLRLVERHFGDIPARPVAPPPCSSERLDADRWLSRNESGVRAPAVAVGYPLPDPERDRRGYLTHMVLAAMLDGYGRETGHAPNISAGCGFFGPLDARDPDPLVVTALVPPEVSPESVPRVLERQWEEWSRADGLDELVERAVSSAVVRRHRIRTDLAARCRELGRSELLFGAAEQVDELPEQLATITSSEVAHAARALRAAPRGILVVEPGEQRDEFPAAPGDVAGASADWLGRGRSRTTVRTMATAGGVREFPACAEQPELRLGERRDEMVYGGPRVVAIVDDRVPVVELRLRLPLGLPGWRDTSLVEGLVGLLEERVRAGARARAFGGELVFSVDGQWLDVEGHAPTERVDAWLSLLHEALSTRGFDGYDETSVRRRADFLRHQPDRMLDDLLRRRWLEEPCCEEFPDGTSPTLDALFDSVTDLRDGVLIAVGDLDPETFRERVEEVLASDTAGGRRVVRPVPSVNGPVTVSDHEHDEEHVLLCRPESVEESSSPARYLATAVAGGYFRSRLAARSIRHGREGYRVFAGRDAFLDGARVYVRATLPRGRVAEALAEIRAELSGLSTDPPSESEVGRAREFCAAQMLGVADSPATLADMVRGAVAMGGSVDWLERLPVLLNETATAEVVAAAEQLFAGRSSMNLLFGDVDP</sequence>
<dbReference type="InterPro" id="IPR011249">
    <property type="entry name" value="Metalloenz_LuxS/M16"/>
</dbReference>
<evidence type="ECO:0000256" key="1">
    <source>
        <dbReference type="ARBA" id="ARBA00007261"/>
    </source>
</evidence>
<dbReference type="PANTHER" id="PTHR11851">
    <property type="entry name" value="METALLOPROTEASE"/>
    <property type="match status" value="1"/>
</dbReference>
<dbReference type="Pfam" id="PF05193">
    <property type="entry name" value="Peptidase_M16_C"/>
    <property type="match status" value="2"/>
</dbReference>
<evidence type="ECO:0000259" key="3">
    <source>
        <dbReference type="Pfam" id="PF05193"/>
    </source>
</evidence>
<dbReference type="InParanoid" id="A0A2T0GSG8"/>
<dbReference type="PANTHER" id="PTHR11851:SF49">
    <property type="entry name" value="MITOCHONDRIAL-PROCESSING PEPTIDASE SUBUNIT ALPHA"/>
    <property type="match status" value="1"/>
</dbReference>
<dbReference type="InterPro" id="IPR011765">
    <property type="entry name" value="Pept_M16_N"/>
</dbReference>
<dbReference type="InterPro" id="IPR050361">
    <property type="entry name" value="MPP/UQCRC_Complex"/>
</dbReference>
<evidence type="ECO:0008006" key="6">
    <source>
        <dbReference type="Google" id="ProtNLM"/>
    </source>
</evidence>
<organism evidence="4 5">
    <name type="scientific">Actinopolyspora mortivallis</name>
    <dbReference type="NCBI Taxonomy" id="33906"/>
    <lineage>
        <taxon>Bacteria</taxon>
        <taxon>Bacillati</taxon>
        <taxon>Actinomycetota</taxon>
        <taxon>Actinomycetes</taxon>
        <taxon>Actinopolysporales</taxon>
        <taxon>Actinopolysporaceae</taxon>
        <taxon>Actinopolyspora</taxon>
    </lineage>
</organism>